<dbReference type="InterPro" id="IPR035240">
    <property type="entry name" value="SprT_Zn_ribbon"/>
</dbReference>
<dbReference type="InterPro" id="IPR023483">
    <property type="entry name" value="Uncharacterised_SprT"/>
</dbReference>
<evidence type="ECO:0000259" key="8">
    <source>
        <dbReference type="SMART" id="SM00731"/>
    </source>
</evidence>
<feature type="binding site" evidence="7">
    <location>
        <position position="84"/>
    </location>
    <ligand>
        <name>Zn(2+)</name>
        <dbReference type="ChEBI" id="CHEBI:29105"/>
    </ligand>
</feature>
<comment type="cofactor">
    <cofactor evidence="7">
        <name>Zn(2+)</name>
        <dbReference type="ChEBI" id="CHEBI:29105"/>
    </cofactor>
    <text evidence="7">Binds 1 zinc ion.</text>
</comment>
<dbReference type="Proteomes" id="UP000192408">
    <property type="component" value="Unassembled WGS sequence"/>
</dbReference>
<dbReference type="GO" id="GO:0008270">
    <property type="term" value="F:zinc ion binding"/>
    <property type="evidence" value="ECO:0007669"/>
    <property type="project" value="UniProtKB-UniRule"/>
</dbReference>
<evidence type="ECO:0000256" key="7">
    <source>
        <dbReference type="HAMAP-Rule" id="MF_00746"/>
    </source>
</evidence>
<evidence type="ECO:0000256" key="1">
    <source>
        <dbReference type="ARBA" id="ARBA00004496"/>
    </source>
</evidence>
<dbReference type="AlphaFoldDB" id="A0A1W1UC55"/>
<dbReference type="HAMAP" id="MF_00746">
    <property type="entry name" value="SprT"/>
    <property type="match status" value="1"/>
</dbReference>
<keyword evidence="6 7" id="KW-0862">Zinc</keyword>
<proteinExistence type="inferred from homology"/>
<keyword evidence="10" id="KW-1185">Reference proteome</keyword>
<comment type="similarity">
    <text evidence="2 7">Belongs to the SprT family.</text>
</comment>
<feature type="binding site" evidence="7">
    <location>
        <position position="88"/>
    </location>
    <ligand>
        <name>Zn(2+)</name>
        <dbReference type="ChEBI" id="CHEBI:29105"/>
    </ligand>
</feature>
<dbReference type="GO" id="GO:0006950">
    <property type="term" value="P:response to stress"/>
    <property type="evidence" value="ECO:0007669"/>
    <property type="project" value="UniProtKB-ARBA"/>
</dbReference>
<gene>
    <name evidence="7" type="primary">sprT</name>
    <name evidence="9" type="ORF">SAMN05660772_00112</name>
</gene>
<evidence type="ECO:0000256" key="2">
    <source>
        <dbReference type="ARBA" id="ARBA00006591"/>
    </source>
</evidence>
<evidence type="ECO:0000256" key="3">
    <source>
        <dbReference type="ARBA" id="ARBA00020082"/>
    </source>
</evidence>
<feature type="active site" evidence="7">
    <location>
        <position position="85"/>
    </location>
</feature>
<dbReference type="Pfam" id="PF17283">
    <property type="entry name" value="Zn_ribbon_SprT"/>
    <property type="match status" value="1"/>
</dbReference>
<reference evidence="10" key="1">
    <citation type="submission" date="2017-04" db="EMBL/GenBank/DDBJ databases">
        <authorList>
            <person name="Varghese N."/>
            <person name="Submissions S."/>
        </authorList>
    </citation>
    <scope>NUCLEOTIDE SEQUENCE [LARGE SCALE GENOMIC DNA]</scope>
    <source>
        <strain evidence="10">DSM 23072</strain>
    </source>
</reference>
<accession>A0A1W1UC55</accession>
<dbReference type="PANTHER" id="PTHR38773:SF1">
    <property type="entry name" value="PROTEIN SPRT"/>
    <property type="match status" value="1"/>
</dbReference>
<comment type="subcellular location">
    <subcellularLocation>
        <location evidence="1 7">Cytoplasm</location>
    </subcellularLocation>
</comment>
<dbReference type="RefSeq" id="WP_084255264.1">
    <property type="nucleotide sequence ID" value="NZ_FWWV01000001.1"/>
</dbReference>
<dbReference type="NCBIfam" id="NF003421">
    <property type="entry name" value="PRK04860.1"/>
    <property type="match status" value="1"/>
</dbReference>
<keyword evidence="5 7" id="KW-0479">Metal-binding</keyword>
<dbReference type="Gene3D" id="3.30.2010.10">
    <property type="entry name" value="Metalloproteases ('zincins'), catalytic domain"/>
    <property type="match status" value="1"/>
</dbReference>
<protein>
    <recommendedName>
        <fullName evidence="3 7">Protein SprT</fullName>
    </recommendedName>
</protein>
<dbReference type="SMART" id="SM00731">
    <property type="entry name" value="SprT"/>
    <property type="match status" value="1"/>
</dbReference>
<dbReference type="InterPro" id="IPR006640">
    <property type="entry name" value="SprT-like_domain"/>
</dbReference>
<evidence type="ECO:0000313" key="10">
    <source>
        <dbReference type="Proteomes" id="UP000192408"/>
    </source>
</evidence>
<dbReference type="EMBL" id="FWWV01000001">
    <property type="protein sequence ID" value="SMB78374.1"/>
    <property type="molecule type" value="Genomic_DNA"/>
</dbReference>
<dbReference type="STRING" id="1122938.SAMN05660772_00112"/>
<feature type="domain" description="SprT-like" evidence="8">
    <location>
        <begin position="22"/>
        <end position="171"/>
    </location>
</feature>
<name>A0A1W1UC55_9PAST</name>
<dbReference type="PANTHER" id="PTHR38773">
    <property type="entry name" value="PROTEIN SPRT"/>
    <property type="match status" value="1"/>
</dbReference>
<evidence type="ECO:0000256" key="6">
    <source>
        <dbReference type="ARBA" id="ARBA00022833"/>
    </source>
</evidence>
<evidence type="ECO:0000256" key="4">
    <source>
        <dbReference type="ARBA" id="ARBA00022490"/>
    </source>
</evidence>
<evidence type="ECO:0000313" key="9">
    <source>
        <dbReference type="EMBL" id="SMB78374.1"/>
    </source>
</evidence>
<keyword evidence="4 7" id="KW-0963">Cytoplasm</keyword>
<evidence type="ECO:0000256" key="5">
    <source>
        <dbReference type="ARBA" id="ARBA00022723"/>
    </source>
</evidence>
<sequence length="177" mass="20696">MTTSLPPADSSHLRQLKMQISRRLRACLALAERHFNRTFAMPELSFNLRGMKAGVAYLQQNEIRLNRTLLLENNEEFLRQVVPHELAHLIVYQVFGRVQPHGKEWQMLMQQVFNLPADTCHQFDVQNVQGKTFAYRCDCQTHRLSVRRHNNILRNKVRYHCRVCKGVLLEEGAKDTA</sequence>
<dbReference type="GO" id="GO:0005737">
    <property type="term" value="C:cytoplasm"/>
    <property type="evidence" value="ECO:0007669"/>
    <property type="project" value="UniProtKB-SubCell"/>
</dbReference>
<dbReference type="Pfam" id="PF10263">
    <property type="entry name" value="SprT-like"/>
    <property type="match status" value="1"/>
</dbReference>
<organism evidence="9 10">
    <name type="scientific">Pasteurella testudinis DSM 23072</name>
    <dbReference type="NCBI Taxonomy" id="1122938"/>
    <lineage>
        <taxon>Bacteria</taxon>
        <taxon>Pseudomonadati</taxon>
        <taxon>Pseudomonadota</taxon>
        <taxon>Gammaproteobacteria</taxon>
        <taxon>Pasteurellales</taxon>
        <taxon>Pasteurellaceae</taxon>
        <taxon>Pasteurella</taxon>
    </lineage>
</organism>